<evidence type="ECO:0000313" key="2">
    <source>
        <dbReference type="EMBL" id="HHJ63860.1"/>
    </source>
</evidence>
<dbReference type="PANTHER" id="PTHR30545">
    <property type="entry name" value="SUGAR FERMENTATION STIMULATION PROTEIN A"/>
    <property type="match status" value="1"/>
</dbReference>
<gene>
    <name evidence="2" type="ORF">ENJ61_03035</name>
</gene>
<dbReference type="Proteomes" id="UP000885792">
    <property type="component" value="Unassembled WGS sequence"/>
</dbReference>
<evidence type="ECO:0000259" key="1">
    <source>
        <dbReference type="Pfam" id="PF03749"/>
    </source>
</evidence>
<feature type="domain" description="Sugar fermentation stimulation protein C-terminal" evidence="1">
    <location>
        <begin position="1"/>
        <end position="101"/>
    </location>
</feature>
<feature type="non-terminal residue" evidence="2">
    <location>
        <position position="1"/>
    </location>
</feature>
<name>A0A7C5QKS4_AQUAO</name>
<dbReference type="GO" id="GO:0003677">
    <property type="term" value="F:DNA binding"/>
    <property type="evidence" value="ECO:0007669"/>
    <property type="project" value="InterPro"/>
</dbReference>
<dbReference type="AlphaFoldDB" id="A0A7C5QKS4"/>
<dbReference type="Pfam" id="PF03749">
    <property type="entry name" value="SfsA"/>
    <property type="match status" value="1"/>
</dbReference>
<sequence>DSRFDLLVNGTKVVEVKSVTLVRNRTAMFPDAPTLRGRKHLKDLLRLPGNYEPAIVFVVQREDAERFTPNRETDPEFAEILKLCHRQGLTVKAFLCRVREEEVSIQRELPVIF</sequence>
<dbReference type="InterPro" id="IPR005224">
    <property type="entry name" value="SfsA"/>
</dbReference>
<reference evidence="2" key="1">
    <citation type="journal article" date="2020" name="mSystems">
        <title>Genome- and Community-Level Interaction Insights into Carbon Utilization and Element Cycling Functions of Hydrothermarchaeota in Hydrothermal Sediment.</title>
        <authorList>
            <person name="Zhou Z."/>
            <person name="Liu Y."/>
            <person name="Xu W."/>
            <person name="Pan J."/>
            <person name="Luo Z.H."/>
            <person name="Li M."/>
        </authorList>
    </citation>
    <scope>NUCLEOTIDE SEQUENCE [LARGE SCALE GENOMIC DNA]</scope>
    <source>
        <strain evidence="2">HyVt-501</strain>
    </source>
</reference>
<dbReference type="PANTHER" id="PTHR30545:SF2">
    <property type="entry name" value="SUGAR FERMENTATION STIMULATION PROTEIN A"/>
    <property type="match status" value="1"/>
</dbReference>
<dbReference type="Gene3D" id="3.40.1350.60">
    <property type="match status" value="1"/>
</dbReference>
<dbReference type="EMBL" id="DRNB01000113">
    <property type="protein sequence ID" value="HHJ63860.1"/>
    <property type="molecule type" value="Genomic_DNA"/>
</dbReference>
<comment type="caution">
    <text evidence="2">The sequence shown here is derived from an EMBL/GenBank/DDBJ whole genome shotgun (WGS) entry which is preliminary data.</text>
</comment>
<dbReference type="InterPro" id="IPR040452">
    <property type="entry name" value="SfsA_C"/>
</dbReference>
<protein>
    <submittedName>
        <fullName evidence="2">DNA/RNA nuclease SfsA</fullName>
    </submittedName>
</protein>
<organism evidence="2">
    <name type="scientific">Aquifex aeolicus</name>
    <dbReference type="NCBI Taxonomy" id="63363"/>
    <lineage>
        <taxon>Bacteria</taxon>
        <taxon>Pseudomonadati</taxon>
        <taxon>Aquificota</taxon>
        <taxon>Aquificia</taxon>
        <taxon>Aquificales</taxon>
        <taxon>Aquificaceae</taxon>
        <taxon>Aquifex</taxon>
    </lineage>
</organism>
<accession>A0A7C5QKS4</accession>
<proteinExistence type="predicted"/>